<evidence type="ECO:0000313" key="2">
    <source>
        <dbReference type="EMBL" id="RFA17453.1"/>
    </source>
</evidence>
<proteinExistence type="predicted"/>
<dbReference type="RefSeq" id="WP_116409816.1">
    <property type="nucleotide sequence ID" value="NZ_NBXB01000001.1"/>
</dbReference>
<evidence type="ECO:0000259" key="1">
    <source>
        <dbReference type="Pfam" id="PF10615"/>
    </source>
</evidence>
<feature type="domain" description="DUF2470" evidence="1">
    <location>
        <begin position="10"/>
        <end position="86"/>
    </location>
</feature>
<comment type="caution">
    <text evidence="2">The sequence shown here is derived from an EMBL/GenBank/DDBJ whole genome shotgun (WGS) entry which is preliminary data.</text>
</comment>
<gene>
    <name evidence="2" type="ORF">B7R22_00135</name>
</gene>
<accession>A0A3E0W740</accession>
<protein>
    <recommendedName>
        <fullName evidence="1">DUF2470 domain-containing protein</fullName>
    </recommendedName>
</protein>
<sequence>MTAFEPDVVAAILSHMNNDHPDDNLVIVRAFGAPDAERAAMVDLDTVGGTWTAWLVPEDETVQVVIPWPAGTIATRGEVRREIVALYDAASSALGLPARDHVG</sequence>
<dbReference type="OrthoDB" id="5116982at2"/>
<dbReference type="EMBL" id="NBXB01000001">
    <property type="protein sequence ID" value="RFA17453.1"/>
    <property type="molecule type" value="Genomic_DNA"/>
</dbReference>
<dbReference type="AlphaFoldDB" id="A0A3E0W740"/>
<name>A0A3E0W740_9MICO</name>
<dbReference type="Gene3D" id="3.20.180.10">
    <property type="entry name" value="PNP-oxidase-like"/>
    <property type="match status" value="1"/>
</dbReference>
<dbReference type="Proteomes" id="UP000256541">
    <property type="component" value="Unassembled WGS sequence"/>
</dbReference>
<dbReference type="InterPro" id="IPR037119">
    <property type="entry name" value="Haem_oxidase_HugZ-like_sf"/>
</dbReference>
<dbReference type="InterPro" id="IPR019595">
    <property type="entry name" value="DUF2470"/>
</dbReference>
<reference evidence="2 3" key="1">
    <citation type="submission" date="2017-04" db="EMBL/GenBank/DDBJ databases">
        <title>Comparative genome analysis of Subtercola boreus.</title>
        <authorList>
            <person name="Cho Y.-J."/>
            <person name="Cho A."/>
            <person name="Kim O.-S."/>
            <person name="Lee J.-I."/>
        </authorList>
    </citation>
    <scope>NUCLEOTIDE SEQUENCE [LARGE SCALE GENOMIC DNA]</scope>
    <source>
        <strain evidence="2 3">P27479</strain>
    </source>
</reference>
<organism evidence="2 3">
    <name type="scientific">Subtercola boreus</name>
    <dbReference type="NCBI Taxonomy" id="120213"/>
    <lineage>
        <taxon>Bacteria</taxon>
        <taxon>Bacillati</taxon>
        <taxon>Actinomycetota</taxon>
        <taxon>Actinomycetes</taxon>
        <taxon>Micrococcales</taxon>
        <taxon>Microbacteriaceae</taxon>
        <taxon>Subtercola</taxon>
    </lineage>
</organism>
<evidence type="ECO:0000313" key="3">
    <source>
        <dbReference type="Proteomes" id="UP000256541"/>
    </source>
</evidence>
<dbReference type="Pfam" id="PF10615">
    <property type="entry name" value="DUF2470"/>
    <property type="match status" value="1"/>
</dbReference>